<reference evidence="6 7" key="1">
    <citation type="submission" date="2020-02" db="EMBL/GenBank/DDBJ databases">
        <title>Comparative genomics of sulfur disproportionating microorganisms.</title>
        <authorList>
            <person name="Ward L.M."/>
            <person name="Bertran E."/>
            <person name="Johnston D.T."/>
        </authorList>
    </citation>
    <scope>NUCLEOTIDE SEQUENCE [LARGE SCALE GENOMIC DNA]</scope>
    <source>
        <strain evidence="6 7">DSM 3696</strain>
    </source>
</reference>
<keyword evidence="1" id="KW-0678">Repressor</keyword>
<dbReference type="PROSITE" id="PS00041">
    <property type="entry name" value="HTH_ARAC_FAMILY_1"/>
    <property type="match status" value="1"/>
</dbReference>
<dbReference type="PANTHER" id="PTHR11019">
    <property type="entry name" value="HTH-TYPE TRANSCRIPTIONAL REGULATOR NIMR"/>
    <property type="match status" value="1"/>
</dbReference>
<feature type="domain" description="HTH araC/xylS-type" evidence="5">
    <location>
        <begin position="186"/>
        <end position="283"/>
    </location>
</feature>
<protein>
    <submittedName>
        <fullName evidence="6">Helix-turn-helix transcriptional regulator</fullName>
    </submittedName>
</protein>
<evidence type="ECO:0000256" key="4">
    <source>
        <dbReference type="ARBA" id="ARBA00023163"/>
    </source>
</evidence>
<dbReference type="PANTHER" id="PTHR11019:SF159">
    <property type="entry name" value="TRANSCRIPTIONAL REGULATOR-RELATED"/>
    <property type="match status" value="1"/>
</dbReference>
<dbReference type="InterPro" id="IPR018060">
    <property type="entry name" value="HTH_AraC"/>
</dbReference>
<dbReference type="Proteomes" id="UP000469724">
    <property type="component" value="Unassembled WGS sequence"/>
</dbReference>
<dbReference type="EMBL" id="JAAGRQ010000109">
    <property type="protein sequence ID" value="NDY58510.1"/>
    <property type="molecule type" value="Genomic_DNA"/>
</dbReference>
<dbReference type="InterPro" id="IPR011051">
    <property type="entry name" value="RmlC_Cupin_sf"/>
</dbReference>
<dbReference type="InterPro" id="IPR018062">
    <property type="entry name" value="HTH_AraC-typ_CS"/>
</dbReference>
<comment type="caution">
    <text evidence="6">The sequence shown here is derived from an EMBL/GenBank/DDBJ whole genome shotgun (WGS) entry which is preliminary data.</text>
</comment>
<evidence type="ECO:0000256" key="1">
    <source>
        <dbReference type="ARBA" id="ARBA00022491"/>
    </source>
</evidence>
<gene>
    <name evidence="6" type="ORF">G3N56_17385</name>
</gene>
<dbReference type="Gene3D" id="2.60.120.10">
    <property type="entry name" value="Jelly Rolls"/>
    <property type="match status" value="1"/>
</dbReference>
<sequence>MAHMIQPADLLVIPLSPEVTLDALPGVRTRTLEAAPVTGRDLHRHDMGQLYCLTAGLCVIEDAAERLSLPPGQIGWIPPETPHAALRHGDIVGWAAYIAPGWCGMLPSVPCTLECSPLIPLIMERFLLQNGCVAMAAASEALDPPATADDSPEARTRRLFRVLLDELEDARPVSKPLPLPRDPRFLPVLRSLLHNPADPRHLAAWARQAMLSERSFSRLFARETGMPFNHWRRRVRLMRGRELLAAGASVQEAAWGVGYENVSAFIAGFRQLFGTTPGQAAGRQRKRSG</sequence>
<dbReference type="AlphaFoldDB" id="A0A7K3NQM1"/>
<name>A0A7K3NQM1_9BACT</name>
<dbReference type="FunFam" id="1.10.10.60:FF:000132">
    <property type="entry name" value="AraC family transcriptional regulator"/>
    <property type="match status" value="1"/>
</dbReference>
<keyword evidence="4" id="KW-0804">Transcription</keyword>
<keyword evidence="2" id="KW-0805">Transcription regulation</keyword>
<evidence type="ECO:0000313" key="7">
    <source>
        <dbReference type="Proteomes" id="UP000469724"/>
    </source>
</evidence>
<dbReference type="GO" id="GO:0003700">
    <property type="term" value="F:DNA-binding transcription factor activity"/>
    <property type="evidence" value="ECO:0007669"/>
    <property type="project" value="InterPro"/>
</dbReference>
<dbReference type="InterPro" id="IPR014710">
    <property type="entry name" value="RmlC-like_jellyroll"/>
</dbReference>
<dbReference type="PROSITE" id="PS01124">
    <property type="entry name" value="HTH_ARAC_FAMILY_2"/>
    <property type="match status" value="1"/>
</dbReference>
<evidence type="ECO:0000313" key="6">
    <source>
        <dbReference type="EMBL" id="NDY58510.1"/>
    </source>
</evidence>
<evidence type="ECO:0000256" key="2">
    <source>
        <dbReference type="ARBA" id="ARBA00023015"/>
    </source>
</evidence>
<dbReference type="GO" id="GO:0043565">
    <property type="term" value="F:sequence-specific DNA binding"/>
    <property type="evidence" value="ECO:0007669"/>
    <property type="project" value="InterPro"/>
</dbReference>
<accession>A0A7K3NQM1</accession>
<dbReference type="CDD" id="cd06124">
    <property type="entry name" value="cupin_NimR-like_N"/>
    <property type="match status" value="1"/>
</dbReference>
<dbReference type="SMART" id="SM00342">
    <property type="entry name" value="HTH_ARAC"/>
    <property type="match status" value="1"/>
</dbReference>
<dbReference type="InterPro" id="IPR003313">
    <property type="entry name" value="AraC-bd"/>
</dbReference>
<dbReference type="InterPro" id="IPR009057">
    <property type="entry name" value="Homeodomain-like_sf"/>
</dbReference>
<dbReference type="RefSeq" id="WP_163303582.1">
    <property type="nucleotide sequence ID" value="NZ_JAAGRQ010000109.1"/>
</dbReference>
<keyword evidence="3" id="KW-0238">DNA-binding</keyword>
<evidence type="ECO:0000259" key="5">
    <source>
        <dbReference type="PROSITE" id="PS01124"/>
    </source>
</evidence>
<organism evidence="6 7">
    <name type="scientific">Desulfolutivibrio sulfodismutans</name>
    <dbReference type="NCBI Taxonomy" id="63561"/>
    <lineage>
        <taxon>Bacteria</taxon>
        <taxon>Pseudomonadati</taxon>
        <taxon>Thermodesulfobacteriota</taxon>
        <taxon>Desulfovibrionia</taxon>
        <taxon>Desulfovibrionales</taxon>
        <taxon>Desulfovibrionaceae</taxon>
        <taxon>Desulfolutivibrio</taxon>
    </lineage>
</organism>
<dbReference type="Gene3D" id="1.10.10.60">
    <property type="entry name" value="Homeodomain-like"/>
    <property type="match status" value="1"/>
</dbReference>
<dbReference type="SUPFAM" id="SSF46689">
    <property type="entry name" value="Homeodomain-like"/>
    <property type="match status" value="1"/>
</dbReference>
<dbReference type="Pfam" id="PF02311">
    <property type="entry name" value="AraC_binding"/>
    <property type="match status" value="1"/>
</dbReference>
<keyword evidence="7" id="KW-1185">Reference proteome</keyword>
<dbReference type="SUPFAM" id="SSF51182">
    <property type="entry name" value="RmlC-like cupins"/>
    <property type="match status" value="1"/>
</dbReference>
<evidence type="ECO:0000256" key="3">
    <source>
        <dbReference type="ARBA" id="ARBA00023125"/>
    </source>
</evidence>
<dbReference type="Pfam" id="PF12833">
    <property type="entry name" value="HTH_18"/>
    <property type="match status" value="1"/>
</dbReference>
<proteinExistence type="predicted"/>